<dbReference type="InterPro" id="IPR007590">
    <property type="entry name" value="Saf4/Yju2"/>
</dbReference>
<evidence type="ECO:0008006" key="5">
    <source>
        <dbReference type="Google" id="ProtNLM"/>
    </source>
</evidence>
<keyword evidence="4" id="KW-1185">Reference proteome</keyword>
<feature type="region of interest" description="Disordered" evidence="2">
    <location>
        <begin position="1"/>
        <end position="20"/>
    </location>
</feature>
<evidence type="ECO:0000256" key="2">
    <source>
        <dbReference type="SAM" id="MobiDB-lite"/>
    </source>
</evidence>
<name>A0A8W8J1F5_MAGGI</name>
<dbReference type="Pfam" id="PF04502">
    <property type="entry name" value="Saf4_Yju2"/>
    <property type="match status" value="1"/>
</dbReference>
<evidence type="ECO:0000256" key="1">
    <source>
        <dbReference type="ARBA" id="ARBA00005595"/>
    </source>
</evidence>
<dbReference type="GO" id="GO:0071014">
    <property type="term" value="C:post-mRNA release spliceosomal complex"/>
    <property type="evidence" value="ECO:0007669"/>
    <property type="project" value="TreeGrafter"/>
</dbReference>
<dbReference type="GO" id="GO:0005684">
    <property type="term" value="C:U2-type spliceosomal complex"/>
    <property type="evidence" value="ECO:0007669"/>
    <property type="project" value="TreeGrafter"/>
</dbReference>
<feature type="compositionally biased region" description="Basic and acidic residues" evidence="2">
    <location>
        <begin position="354"/>
        <end position="364"/>
    </location>
</feature>
<dbReference type="Proteomes" id="UP000005408">
    <property type="component" value="Unassembled WGS sequence"/>
</dbReference>
<dbReference type="PANTHER" id="PTHR12111">
    <property type="entry name" value="SPLICING FACTOR YJU2"/>
    <property type="match status" value="1"/>
</dbReference>
<reference evidence="3" key="1">
    <citation type="submission" date="2022-08" db="UniProtKB">
        <authorList>
            <consortium name="EnsemblMetazoa"/>
        </authorList>
    </citation>
    <scope>IDENTIFICATION</scope>
    <source>
        <strain evidence="3">05x7-T-G4-1.051#20</strain>
    </source>
</reference>
<evidence type="ECO:0000313" key="3">
    <source>
        <dbReference type="EnsemblMetazoa" id="G16314.1:cds"/>
    </source>
</evidence>
<feature type="compositionally biased region" description="Basic and acidic residues" evidence="2">
    <location>
        <begin position="331"/>
        <end position="340"/>
    </location>
</feature>
<comment type="similarity">
    <text evidence="1">Belongs to the CWC16 family.</text>
</comment>
<dbReference type="AlphaFoldDB" id="A0A8W8J1F5"/>
<feature type="compositionally biased region" description="Polar residues" evidence="2">
    <location>
        <begin position="365"/>
        <end position="392"/>
    </location>
</feature>
<sequence>MAERKSQNKYYPPDWDPSKGSVNKHFGQHPLRDRAKKISQGILVIRFEMPYNIWCGGCNSHIGMGVRYNAEKKKVGNYYSTPIWQFRMKCHLCDNYFEIQTDPQHHDYVITSGARRKEQRWKPEENEQIATEDKAVIKKMANDPMFKLEHTSDDVKKSSSVQLSVGQLEKKRSEFQDDYSLNKLARSKFREEKKAQKKTQMEDKELLQKSSLNISLLPKSEQDTKLASLLKYKSLETYDEKQAERRREIESQTIFQQSSNKGKDLVRHKLAASNSKNLGFTTEAINFKTLKETQRLLGIQRRNKKNALSKQQSLKTQTLNKNSDCQERLTADKGSVRDSDCQAPDSDMNSDCPLKLDTDRDSTSERGFSTGLSSSEGVKTTGASNMDQSTDSLDISTNVSTCSINTSSLSLVGVYQNSDSECDST</sequence>
<evidence type="ECO:0000313" key="4">
    <source>
        <dbReference type="Proteomes" id="UP000005408"/>
    </source>
</evidence>
<organism evidence="3 4">
    <name type="scientific">Magallana gigas</name>
    <name type="common">Pacific oyster</name>
    <name type="synonym">Crassostrea gigas</name>
    <dbReference type="NCBI Taxonomy" id="29159"/>
    <lineage>
        <taxon>Eukaryota</taxon>
        <taxon>Metazoa</taxon>
        <taxon>Spiralia</taxon>
        <taxon>Lophotrochozoa</taxon>
        <taxon>Mollusca</taxon>
        <taxon>Bivalvia</taxon>
        <taxon>Autobranchia</taxon>
        <taxon>Pteriomorphia</taxon>
        <taxon>Ostreida</taxon>
        <taxon>Ostreoidea</taxon>
        <taxon>Ostreidae</taxon>
        <taxon>Magallana</taxon>
    </lineage>
</organism>
<accession>A0A8W8J1F5</accession>
<protein>
    <recommendedName>
        <fullName evidence="5">Coiled-coil domain-containing protein 130</fullName>
    </recommendedName>
</protein>
<dbReference type="OrthoDB" id="360327at2759"/>
<feature type="region of interest" description="Disordered" evidence="2">
    <location>
        <begin position="331"/>
        <end position="392"/>
    </location>
</feature>
<dbReference type="PANTHER" id="PTHR12111:SF2">
    <property type="entry name" value="SPLICING FACTOR YJU2B-RELATED"/>
    <property type="match status" value="1"/>
</dbReference>
<dbReference type="OMA" id="ECKINDT"/>
<proteinExistence type="inferred from homology"/>
<dbReference type="GO" id="GO:0000398">
    <property type="term" value="P:mRNA splicing, via spliceosome"/>
    <property type="evidence" value="ECO:0007669"/>
    <property type="project" value="InterPro"/>
</dbReference>
<dbReference type="EnsemblMetazoa" id="G16314.1">
    <property type="protein sequence ID" value="G16314.1:cds"/>
    <property type="gene ID" value="G16314"/>
</dbReference>